<dbReference type="OrthoDB" id="25675at2759"/>
<accession>A0A2P5FYR8</accession>
<keyword evidence="10" id="KW-1185">Reference proteome</keyword>
<comment type="caution">
    <text evidence="9">The sequence shown here is derived from an EMBL/GenBank/DDBJ whole genome shotgun (WGS) entry which is preliminary data.</text>
</comment>
<organism evidence="9 10">
    <name type="scientific">Trema orientale</name>
    <name type="common">Charcoal tree</name>
    <name type="synonym">Celtis orientalis</name>
    <dbReference type="NCBI Taxonomy" id="63057"/>
    <lineage>
        <taxon>Eukaryota</taxon>
        <taxon>Viridiplantae</taxon>
        <taxon>Streptophyta</taxon>
        <taxon>Embryophyta</taxon>
        <taxon>Tracheophyta</taxon>
        <taxon>Spermatophyta</taxon>
        <taxon>Magnoliopsida</taxon>
        <taxon>eudicotyledons</taxon>
        <taxon>Gunneridae</taxon>
        <taxon>Pentapetalae</taxon>
        <taxon>rosids</taxon>
        <taxon>fabids</taxon>
        <taxon>Rosales</taxon>
        <taxon>Cannabaceae</taxon>
        <taxon>Trema</taxon>
    </lineage>
</organism>
<dbReference type="GO" id="GO:0006364">
    <property type="term" value="P:rRNA processing"/>
    <property type="evidence" value="ECO:0007669"/>
    <property type="project" value="UniProtKB-KW"/>
</dbReference>
<evidence type="ECO:0000256" key="6">
    <source>
        <dbReference type="ARBA" id="ARBA00038503"/>
    </source>
</evidence>
<feature type="compositionally biased region" description="Polar residues" evidence="7">
    <location>
        <begin position="196"/>
        <end position="205"/>
    </location>
</feature>
<feature type="compositionally biased region" description="Basic residues" evidence="7">
    <location>
        <begin position="263"/>
        <end position="277"/>
    </location>
</feature>
<evidence type="ECO:0000313" key="10">
    <source>
        <dbReference type="Proteomes" id="UP000237000"/>
    </source>
</evidence>
<comment type="similarity">
    <text evidence="6">Belongs to the UTP23/FCF1 family. UTP23 subfamily.</text>
</comment>
<dbReference type="InterPro" id="IPR029060">
    <property type="entry name" value="PIN-like_dom_sf"/>
</dbReference>
<dbReference type="Gene3D" id="3.40.50.1010">
    <property type="entry name" value="5'-nuclease"/>
    <property type="match status" value="1"/>
</dbReference>
<feature type="domain" description="UTP23 sensor motif region" evidence="8">
    <location>
        <begin position="222"/>
        <end position="240"/>
    </location>
</feature>
<dbReference type="GO" id="GO:0032040">
    <property type="term" value="C:small-subunit processome"/>
    <property type="evidence" value="ECO:0007669"/>
    <property type="project" value="InterPro"/>
</dbReference>
<dbReference type="FunCoup" id="A0A2P5FYR8">
    <property type="interactions" value="2710"/>
</dbReference>
<evidence type="ECO:0000256" key="1">
    <source>
        <dbReference type="ARBA" id="ARBA00004604"/>
    </source>
</evidence>
<evidence type="ECO:0000256" key="3">
    <source>
        <dbReference type="ARBA" id="ARBA00022552"/>
    </source>
</evidence>
<keyword evidence="3" id="KW-0698">rRNA processing</keyword>
<keyword evidence="4" id="KW-0539">Nucleus</keyword>
<feature type="region of interest" description="Disordered" evidence="7">
    <location>
        <begin position="227"/>
        <end position="287"/>
    </location>
</feature>
<dbReference type="CDD" id="cd08553">
    <property type="entry name" value="PIN_Fcf1-like"/>
    <property type="match status" value="1"/>
</dbReference>
<protein>
    <submittedName>
        <fullName evidence="9">rRNA-processing protein Fcf1/Utp</fullName>
    </submittedName>
</protein>
<evidence type="ECO:0000256" key="2">
    <source>
        <dbReference type="ARBA" id="ARBA00022517"/>
    </source>
</evidence>
<dbReference type="AlphaFoldDB" id="A0A2P5FYR8"/>
<keyword evidence="2" id="KW-0690">Ribosome biogenesis</keyword>
<dbReference type="FunFam" id="3.40.50.1010:FF:000006">
    <property type="entry name" value="rRNA-processing protein UTP23 homolog"/>
    <property type="match status" value="1"/>
</dbReference>
<dbReference type="EMBL" id="JXTC01000003">
    <property type="protein sequence ID" value="POO02940.1"/>
    <property type="molecule type" value="Genomic_DNA"/>
</dbReference>
<dbReference type="InterPro" id="IPR057776">
    <property type="entry name" value="UTP23_sensor"/>
</dbReference>
<proteinExistence type="inferred from homology"/>
<dbReference type="Proteomes" id="UP000237000">
    <property type="component" value="Unassembled WGS sequence"/>
</dbReference>
<name>A0A2P5FYR8_TREOI</name>
<comment type="subcellular location">
    <subcellularLocation>
        <location evidence="1">Nucleus</location>
        <location evidence="1">Nucleolus</location>
    </subcellularLocation>
</comment>
<evidence type="ECO:0000256" key="7">
    <source>
        <dbReference type="SAM" id="MobiDB-lite"/>
    </source>
</evidence>
<sequence length="287" mass="33370">MRIKRHKRLKRAVKFYTTCCGFRKPFRVFCCGTFVHHLIDRRIIRIAPADHLLSDLLHSPVKLFTTKCIIAELKRLGRSYTEALDAARSLITATCNHEEIKGGDACIRDLIGRTNDDHFFLATTDKGLRKKFREVPNTPIIYASKNAVTLESPSAFQHSYVKKMEEKRSHMSLFEYKLLYKRRSDVQNPDDDPENKGTQDQQTLLNKKKNRNRLEIKDRVQFKRKIAKAPNPLSCLKKKKKPGNKNTIPKKKSEDGNVNNNPGKRKRNRKRRSKSNKNKQAYQSGDY</sequence>
<dbReference type="STRING" id="63057.A0A2P5FYR8"/>
<dbReference type="InParanoid" id="A0A2P5FYR8"/>
<dbReference type="Pfam" id="PF24779">
    <property type="entry name" value="UTP23_sensor"/>
    <property type="match status" value="1"/>
</dbReference>
<dbReference type="InterPro" id="IPR006984">
    <property type="entry name" value="Fcf1/UTP23"/>
</dbReference>
<evidence type="ECO:0000259" key="8">
    <source>
        <dbReference type="Pfam" id="PF24779"/>
    </source>
</evidence>
<evidence type="ECO:0000313" key="9">
    <source>
        <dbReference type="EMBL" id="POO02940.1"/>
    </source>
</evidence>
<dbReference type="PANTHER" id="PTHR12416">
    <property type="entry name" value="RRNA-PROCESSING PROTEIN UTP23 HOMOLOG"/>
    <property type="match status" value="1"/>
</dbReference>
<evidence type="ECO:0000256" key="4">
    <source>
        <dbReference type="ARBA" id="ARBA00023242"/>
    </source>
</evidence>
<comment type="function">
    <text evidence="5">Involved in rRNA-processing and ribosome biogenesis.</text>
</comment>
<feature type="region of interest" description="Disordered" evidence="7">
    <location>
        <begin position="185"/>
        <end position="212"/>
    </location>
</feature>
<dbReference type="SUPFAM" id="SSF88723">
    <property type="entry name" value="PIN domain-like"/>
    <property type="match status" value="1"/>
</dbReference>
<gene>
    <name evidence="9" type="ORF">TorRG33x02_010010</name>
</gene>
<reference evidence="10" key="1">
    <citation type="submission" date="2016-06" db="EMBL/GenBank/DDBJ databases">
        <title>Parallel loss of symbiosis genes in relatives of nitrogen-fixing non-legume Parasponia.</title>
        <authorList>
            <person name="Van Velzen R."/>
            <person name="Holmer R."/>
            <person name="Bu F."/>
            <person name="Rutten L."/>
            <person name="Van Zeijl A."/>
            <person name="Liu W."/>
            <person name="Santuari L."/>
            <person name="Cao Q."/>
            <person name="Sharma T."/>
            <person name="Shen D."/>
            <person name="Roswanjaya Y."/>
            <person name="Wardhani T."/>
            <person name="Kalhor M.S."/>
            <person name="Jansen J."/>
            <person name="Van den Hoogen J."/>
            <person name="Gungor B."/>
            <person name="Hartog M."/>
            <person name="Hontelez J."/>
            <person name="Verver J."/>
            <person name="Yang W.-C."/>
            <person name="Schijlen E."/>
            <person name="Repin R."/>
            <person name="Schilthuizen M."/>
            <person name="Schranz E."/>
            <person name="Heidstra R."/>
            <person name="Miyata K."/>
            <person name="Fedorova E."/>
            <person name="Kohlen W."/>
            <person name="Bisseling T."/>
            <person name="Smit S."/>
            <person name="Geurts R."/>
        </authorList>
    </citation>
    <scope>NUCLEOTIDE SEQUENCE [LARGE SCALE GENOMIC DNA]</scope>
    <source>
        <strain evidence="10">cv. RG33-2</strain>
    </source>
</reference>
<dbReference type="Pfam" id="PF04900">
    <property type="entry name" value="Fcf1"/>
    <property type="match status" value="1"/>
</dbReference>
<evidence type="ECO:0000256" key="5">
    <source>
        <dbReference type="ARBA" id="ARBA00037300"/>
    </source>
</evidence>